<evidence type="ECO:0000313" key="9">
    <source>
        <dbReference type="EMBL" id="RPD67217.1"/>
    </source>
</evidence>
<evidence type="ECO:0000256" key="6">
    <source>
        <dbReference type="RuleBase" id="RU003945"/>
    </source>
</evidence>
<dbReference type="OrthoDB" id="2436667at2759"/>
<comment type="similarity">
    <text evidence="2 6">Belongs to the OXA1/ALB3/YidC family.</text>
</comment>
<keyword evidence="3 6" id="KW-0812">Transmembrane</keyword>
<dbReference type="EMBL" id="ML122250">
    <property type="protein sequence ID" value="RPD67217.1"/>
    <property type="molecule type" value="Genomic_DNA"/>
</dbReference>
<feature type="non-terminal residue" evidence="9">
    <location>
        <position position="1"/>
    </location>
</feature>
<dbReference type="GO" id="GO:0005743">
    <property type="term" value="C:mitochondrial inner membrane"/>
    <property type="evidence" value="ECO:0007669"/>
    <property type="project" value="TreeGrafter"/>
</dbReference>
<proteinExistence type="inferred from homology"/>
<dbReference type="GO" id="GO:0033617">
    <property type="term" value="P:mitochondrial respiratory chain complex IV assembly"/>
    <property type="evidence" value="ECO:0007669"/>
    <property type="project" value="TreeGrafter"/>
</dbReference>
<dbReference type="GO" id="GO:0032977">
    <property type="term" value="F:membrane insertase activity"/>
    <property type="evidence" value="ECO:0007669"/>
    <property type="project" value="InterPro"/>
</dbReference>
<dbReference type="Pfam" id="PF02096">
    <property type="entry name" value="60KD_IMP"/>
    <property type="match status" value="1"/>
</dbReference>
<gene>
    <name evidence="9" type="ORF">L227DRAFT_569392</name>
</gene>
<reference evidence="9" key="1">
    <citation type="journal article" date="2018" name="Genome Biol. Evol.">
        <title>Genomics and development of Lentinus tigrinus, a white-rot wood-decaying mushroom with dimorphic fruiting bodies.</title>
        <authorList>
            <person name="Wu B."/>
            <person name="Xu Z."/>
            <person name="Knudson A."/>
            <person name="Carlson A."/>
            <person name="Chen N."/>
            <person name="Kovaka S."/>
            <person name="LaButti K."/>
            <person name="Lipzen A."/>
            <person name="Pennachio C."/>
            <person name="Riley R."/>
            <person name="Schakwitz W."/>
            <person name="Umezawa K."/>
            <person name="Ohm R.A."/>
            <person name="Grigoriev I.V."/>
            <person name="Nagy L.G."/>
            <person name="Gibbons J."/>
            <person name="Hibbett D."/>
        </authorList>
    </citation>
    <scope>NUCLEOTIDE SEQUENCE [LARGE SCALE GENOMIC DNA]</scope>
    <source>
        <strain evidence="9">ALCF2SS1-6</strain>
    </source>
</reference>
<accession>A0A5C2SVY7</accession>
<evidence type="ECO:0000256" key="7">
    <source>
        <dbReference type="SAM" id="Phobius"/>
    </source>
</evidence>
<evidence type="ECO:0000256" key="5">
    <source>
        <dbReference type="ARBA" id="ARBA00023136"/>
    </source>
</evidence>
<dbReference type="PANTHER" id="PTHR12428">
    <property type="entry name" value="OXA1"/>
    <property type="match status" value="1"/>
</dbReference>
<feature type="domain" description="Membrane insertase YidC/Oxa/ALB C-terminal" evidence="8">
    <location>
        <begin position="60"/>
        <end position="294"/>
    </location>
</feature>
<evidence type="ECO:0000256" key="3">
    <source>
        <dbReference type="ARBA" id="ARBA00022692"/>
    </source>
</evidence>
<sequence length="318" mass="35425">MLSTRTALATLRAPLRASRWPPRRPLPRRTFISSAIQGLSDGFLDLAIALPYPSGWPPYSSTIILVTVVTRLAFTVPFSIWAKNRQWRAEQIVIPQLKSEMSSIHKRVQKDMVKDGFRGEKEAVVAEISKRAKPIAAARRKELLAQHNASPIPTIVMPIVTQLPLFVGTSMMLSRASAAPTVFDSESFFTLTSLAHADATATLPILLGIITLANVESSRWFVSAEVLEREQRVSQWTAERRARGEQVLEPRKIYQTSLRILSVGRILIAAMVPGSIQLYWVTSATFGLFQSWALDYWDMRRRRGIAAAASSSKDTPSP</sequence>
<evidence type="ECO:0000313" key="10">
    <source>
        <dbReference type="Proteomes" id="UP000313359"/>
    </source>
</evidence>
<keyword evidence="4 7" id="KW-1133">Transmembrane helix</keyword>
<feature type="transmembrane region" description="Helical" evidence="7">
    <location>
        <begin position="62"/>
        <end position="82"/>
    </location>
</feature>
<feature type="transmembrane region" description="Helical" evidence="7">
    <location>
        <begin position="253"/>
        <end position="272"/>
    </location>
</feature>
<evidence type="ECO:0000256" key="1">
    <source>
        <dbReference type="ARBA" id="ARBA00004141"/>
    </source>
</evidence>
<evidence type="ECO:0000256" key="2">
    <source>
        <dbReference type="ARBA" id="ARBA00009877"/>
    </source>
</evidence>
<evidence type="ECO:0000256" key="4">
    <source>
        <dbReference type="ARBA" id="ARBA00022989"/>
    </source>
</evidence>
<dbReference type="InterPro" id="IPR001708">
    <property type="entry name" value="YidC/ALB3/OXA1/COX18"/>
</dbReference>
<protein>
    <recommendedName>
        <fullName evidence="8">Membrane insertase YidC/Oxa/ALB C-terminal domain-containing protein</fullName>
    </recommendedName>
</protein>
<dbReference type="PANTHER" id="PTHR12428:SF65">
    <property type="entry name" value="CYTOCHROME C OXIDASE ASSEMBLY PROTEIN COX18, MITOCHONDRIAL"/>
    <property type="match status" value="1"/>
</dbReference>
<evidence type="ECO:0000259" key="8">
    <source>
        <dbReference type="Pfam" id="PF02096"/>
    </source>
</evidence>
<name>A0A5C2SVY7_9APHY</name>
<comment type="subcellular location">
    <subcellularLocation>
        <location evidence="1 6">Membrane</location>
        <topology evidence="1 6">Multi-pass membrane protein</topology>
    </subcellularLocation>
</comment>
<keyword evidence="10" id="KW-1185">Reference proteome</keyword>
<dbReference type="Proteomes" id="UP000313359">
    <property type="component" value="Unassembled WGS sequence"/>
</dbReference>
<organism evidence="9 10">
    <name type="scientific">Lentinus tigrinus ALCF2SS1-6</name>
    <dbReference type="NCBI Taxonomy" id="1328759"/>
    <lineage>
        <taxon>Eukaryota</taxon>
        <taxon>Fungi</taxon>
        <taxon>Dikarya</taxon>
        <taxon>Basidiomycota</taxon>
        <taxon>Agaricomycotina</taxon>
        <taxon>Agaricomycetes</taxon>
        <taxon>Polyporales</taxon>
        <taxon>Polyporaceae</taxon>
        <taxon>Lentinus</taxon>
    </lineage>
</organism>
<dbReference type="InterPro" id="IPR028055">
    <property type="entry name" value="YidC/Oxa/ALB_C"/>
</dbReference>
<dbReference type="GO" id="GO:0032979">
    <property type="term" value="P:protein insertion into mitochondrial inner membrane from matrix"/>
    <property type="evidence" value="ECO:0007669"/>
    <property type="project" value="TreeGrafter"/>
</dbReference>
<keyword evidence="5 7" id="KW-0472">Membrane</keyword>
<dbReference type="STRING" id="1328759.A0A5C2SVY7"/>
<dbReference type="AlphaFoldDB" id="A0A5C2SVY7"/>